<comment type="function">
    <text evidence="13">Component of the ubiquinol-cytochrome c oxidoreductase, a multisubunit transmembrane complex that is part of the mitochondrial electron transport chain which drives oxidative phosphorylation. The complex plays an important role in the uptake of multiple carbon sources present in different host niches.</text>
</comment>
<evidence type="ECO:0000256" key="10">
    <source>
        <dbReference type="ARBA" id="ARBA00023128"/>
    </source>
</evidence>
<dbReference type="Gene3D" id="1.20.5.210">
    <property type="entry name" value="Cytochrome b-c1 complex subunit 8"/>
    <property type="match status" value="1"/>
</dbReference>
<evidence type="ECO:0000256" key="7">
    <source>
        <dbReference type="ARBA" id="ARBA00022792"/>
    </source>
</evidence>
<comment type="subunit">
    <text evidence="12 13">Component of the ubiquinol-cytochrome c oxidoreductase (cytochrome b-c1 complex, complex III, CIII), a multisubunit enzyme composed of 11 subunits. The complex is composed of 3 respiratory subunits cytochrome b, cytochrome c1 and Rieske protein UQCRFS1, 2 core protein subunits UQCRC1/QCR1 and UQCRC2/QCR2, and 6 low-molecular weight protein subunits UQCRH/QCR6, UQCRB/QCR7, UQCRQ/QCR8, UQCR10/QCR9, UQCR11/QCR10 and subunit 9, the cleavage product of Rieske protein UQCRFS1. The complex exists as an obligatory dimer and forms supercomplexes (SCs) in the inner mitochondrial membrane with NADH-ubiquinone oxidoreductase (complex I, CI) and cytochrome c oxidase (complex IV, CIV), resulting in different assemblies (supercomplex SCI(1)III(2)IV(1) and megacomplex MCI(2)III(2)IV(2)). Interacts with UQCC6.</text>
</comment>
<accession>K1P6H2</accession>
<keyword evidence="4 13" id="KW-0813">Transport</keyword>
<reference evidence="15" key="1">
    <citation type="journal article" date="2012" name="Nature">
        <title>The oyster genome reveals stress adaptation and complexity of shell formation.</title>
        <authorList>
            <person name="Zhang G."/>
            <person name="Fang X."/>
            <person name="Guo X."/>
            <person name="Li L."/>
            <person name="Luo R."/>
            <person name="Xu F."/>
            <person name="Yang P."/>
            <person name="Zhang L."/>
            <person name="Wang X."/>
            <person name="Qi H."/>
            <person name="Xiong Z."/>
            <person name="Que H."/>
            <person name="Xie Y."/>
            <person name="Holland P.W."/>
            <person name="Paps J."/>
            <person name="Zhu Y."/>
            <person name="Wu F."/>
            <person name="Chen Y."/>
            <person name="Wang J."/>
            <person name="Peng C."/>
            <person name="Meng J."/>
            <person name="Yang L."/>
            <person name="Liu J."/>
            <person name="Wen B."/>
            <person name="Zhang N."/>
            <person name="Huang Z."/>
            <person name="Zhu Q."/>
            <person name="Feng Y."/>
            <person name="Mount A."/>
            <person name="Hedgecock D."/>
            <person name="Xu Z."/>
            <person name="Liu Y."/>
            <person name="Domazet-Loso T."/>
            <person name="Du Y."/>
            <person name="Sun X."/>
            <person name="Zhang S."/>
            <person name="Liu B."/>
            <person name="Cheng P."/>
            <person name="Jiang X."/>
            <person name="Li J."/>
            <person name="Fan D."/>
            <person name="Wang W."/>
            <person name="Fu W."/>
            <person name="Wang T."/>
            <person name="Wang B."/>
            <person name="Zhang J."/>
            <person name="Peng Z."/>
            <person name="Li Y."/>
            <person name="Li N."/>
            <person name="Wang J."/>
            <person name="Chen M."/>
            <person name="He Y."/>
            <person name="Tan F."/>
            <person name="Song X."/>
            <person name="Zheng Q."/>
            <person name="Huang R."/>
            <person name="Yang H."/>
            <person name="Du X."/>
            <person name="Chen L."/>
            <person name="Yang M."/>
            <person name="Gaffney P.M."/>
            <person name="Wang S."/>
            <person name="Luo L."/>
            <person name="She Z."/>
            <person name="Ming Y."/>
            <person name="Huang W."/>
            <person name="Zhang S."/>
            <person name="Huang B."/>
            <person name="Zhang Y."/>
            <person name="Qu T."/>
            <person name="Ni P."/>
            <person name="Miao G."/>
            <person name="Wang J."/>
            <person name="Wang Q."/>
            <person name="Steinberg C.E."/>
            <person name="Wang H."/>
            <person name="Li N."/>
            <person name="Qian L."/>
            <person name="Zhang G."/>
            <person name="Li Y."/>
            <person name="Yang H."/>
            <person name="Liu X."/>
            <person name="Wang J."/>
            <person name="Yin Y."/>
            <person name="Wang J."/>
        </authorList>
    </citation>
    <scope>NUCLEOTIDE SEQUENCE [LARGE SCALE GENOMIC DNA]</scope>
    <source>
        <strain evidence="15">05x7-T-G4-1.051#20</strain>
    </source>
</reference>
<comment type="subcellular location">
    <subcellularLocation>
        <location evidence="1 13">Mitochondrion inner membrane</location>
        <topology evidence="1 13">Single-pass membrane protein</topology>
    </subcellularLocation>
</comment>
<dbReference type="InParanoid" id="K1P6H2"/>
<feature type="region of interest" description="Disordered" evidence="14">
    <location>
        <begin position="694"/>
        <end position="768"/>
    </location>
</feature>
<evidence type="ECO:0000256" key="4">
    <source>
        <dbReference type="ARBA" id="ARBA00022448"/>
    </source>
</evidence>
<evidence type="ECO:0000256" key="5">
    <source>
        <dbReference type="ARBA" id="ARBA00022660"/>
    </source>
</evidence>
<protein>
    <recommendedName>
        <fullName evidence="3 13">Cytochrome b-c1 complex subunit 8</fullName>
    </recommendedName>
    <alternativeName>
        <fullName evidence="13">Complex III subunit 8</fullName>
    </alternativeName>
</protein>
<dbReference type="GO" id="GO:0006122">
    <property type="term" value="P:mitochondrial electron transport, ubiquinol to cytochrome c"/>
    <property type="evidence" value="ECO:0007669"/>
    <property type="project" value="UniProtKB-UniRule"/>
</dbReference>
<gene>
    <name evidence="15" type="ORF">CGI_10009262</name>
</gene>
<feature type="transmembrane region" description="Helical" evidence="13">
    <location>
        <begin position="655"/>
        <end position="678"/>
    </location>
</feature>
<dbReference type="InterPro" id="IPR036642">
    <property type="entry name" value="Cyt_bc1_su8_sf"/>
</dbReference>
<dbReference type="InterPro" id="IPR004205">
    <property type="entry name" value="Cyt_bc1_su8"/>
</dbReference>
<dbReference type="SUPFAM" id="SSF81508">
    <property type="entry name" value="Ubiquinone-binding protein QP-C of cytochrome bc1 complex (Ubiquinol-cytochrome c reductase)"/>
    <property type="match status" value="1"/>
</dbReference>
<evidence type="ECO:0000256" key="12">
    <source>
        <dbReference type="ARBA" id="ARBA00047105"/>
    </source>
</evidence>
<evidence type="ECO:0000256" key="11">
    <source>
        <dbReference type="ARBA" id="ARBA00023136"/>
    </source>
</evidence>
<keyword evidence="11 13" id="KW-0472">Membrane</keyword>
<feature type="compositionally biased region" description="Basic and acidic residues" evidence="14">
    <location>
        <begin position="694"/>
        <end position="714"/>
    </location>
</feature>
<name>K1P6H2_MAGGI</name>
<keyword evidence="8 13" id="KW-0249">Electron transport</keyword>
<dbReference type="GO" id="GO:0005743">
    <property type="term" value="C:mitochondrial inner membrane"/>
    <property type="evidence" value="ECO:0007669"/>
    <property type="project" value="UniProtKB-SubCell"/>
</dbReference>
<keyword evidence="9 13" id="KW-1133">Transmembrane helix</keyword>
<feature type="transmembrane region" description="Helical" evidence="13">
    <location>
        <begin position="391"/>
        <end position="414"/>
    </location>
</feature>
<evidence type="ECO:0000256" key="1">
    <source>
        <dbReference type="ARBA" id="ARBA00004434"/>
    </source>
</evidence>
<evidence type="ECO:0000313" key="15">
    <source>
        <dbReference type="EMBL" id="EKC19192.1"/>
    </source>
</evidence>
<evidence type="ECO:0000256" key="2">
    <source>
        <dbReference type="ARBA" id="ARBA00007668"/>
    </source>
</evidence>
<organism evidence="15">
    <name type="scientific">Magallana gigas</name>
    <name type="common">Pacific oyster</name>
    <name type="synonym">Crassostrea gigas</name>
    <dbReference type="NCBI Taxonomy" id="29159"/>
    <lineage>
        <taxon>Eukaryota</taxon>
        <taxon>Metazoa</taxon>
        <taxon>Spiralia</taxon>
        <taxon>Lophotrochozoa</taxon>
        <taxon>Mollusca</taxon>
        <taxon>Bivalvia</taxon>
        <taxon>Autobranchia</taxon>
        <taxon>Pteriomorphia</taxon>
        <taxon>Ostreida</taxon>
        <taxon>Ostreoidea</taxon>
        <taxon>Ostreidae</taxon>
        <taxon>Magallana</taxon>
    </lineage>
</organism>
<sequence length="768" mass="84668">MKISPFPITDKNKHTCEMGRQFHNMKPNAVGFVEYNLSPFEQRAFGGLFSMKSFGNAAIRHGKNIWMVLPFIGYYKWAEYCFWSVEQGHRKKNLPEYEAYYAGAACTFPDELRGTWVSSHKGALSFNDSLITEYPIQMSAVVSALDFNCHESSGRTYLIKSTTAVIAFGQLIDAYICLDLYRVSATKYKYFIGTTVDSSINDYVKGVMTQTNISMSDACNRATPYAANTFITLVKDGEIYTGSAQASCPSDLRAVYSTVVIKNSDDTTTCSGNSYDGCSQKLSFKSTYQACATSLVFSGSGDFYCLHSETIGDVTYTIVWNNDTTVSGTTYRSTCLATQTSGSVLYATEYPEFCRYSNQTGSSVMSPGIKYTMSSQSQTCVINKTGGQSGFYYFLIVLGILLVAGAVFLGVVLYMKYKNKIRMISTTAVIAFGQLIDAYICLDLYRVSATKYKYFIGTTVDSSINDYVKGVMTQTNISMSDACNRATPYAANTFITLVKDGEIYTGSAQASCPSDLRAVYSTVVIKNSDDTTTCSGNSYDGCSQKLSFKSTYQACATSLVFSGSGDFYCLHSETIGDVTYTIVWNNDTTVSGTTYRSTCLATQTSGSVLYATEYPEFCRYSNQTGSSVMSPGIKYTMSSQSQTCVINKTGGQSGFYYFLIVLGILLVAGAVFLGVVLYMKYKNKIRMMELDVYTKESKSRPTTSKEEDQSKKTSDLTPKLPPIFPNKPLIQSNETENPETPEPEPKPANVERIYPEDEGQATAENHCH</sequence>
<keyword evidence="10 13" id="KW-0496">Mitochondrion</keyword>
<evidence type="ECO:0000256" key="14">
    <source>
        <dbReference type="SAM" id="MobiDB-lite"/>
    </source>
</evidence>
<dbReference type="GO" id="GO:0045275">
    <property type="term" value="C:respiratory chain complex III"/>
    <property type="evidence" value="ECO:0007669"/>
    <property type="project" value="UniProtKB-UniRule"/>
</dbReference>
<dbReference type="Pfam" id="PF02939">
    <property type="entry name" value="UcrQ"/>
    <property type="match status" value="1"/>
</dbReference>
<evidence type="ECO:0000256" key="6">
    <source>
        <dbReference type="ARBA" id="ARBA00022692"/>
    </source>
</evidence>
<evidence type="ECO:0000256" key="9">
    <source>
        <dbReference type="ARBA" id="ARBA00022989"/>
    </source>
</evidence>
<keyword evidence="7 13" id="KW-0999">Mitochondrion inner membrane</keyword>
<dbReference type="HOGENOM" id="CLU_363801_0_0_1"/>
<comment type="similarity">
    <text evidence="2 13">Belongs to the UQCRQ/QCR8 family.</text>
</comment>
<dbReference type="AlphaFoldDB" id="K1P6H2"/>
<dbReference type="EMBL" id="JH817915">
    <property type="protein sequence ID" value="EKC19192.1"/>
    <property type="molecule type" value="Genomic_DNA"/>
</dbReference>
<keyword evidence="6 13" id="KW-0812">Transmembrane</keyword>
<evidence type="ECO:0000256" key="3">
    <source>
        <dbReference type="ARBA" id="ARBA00016324"/>
    </source>
</evidence>
<evidence type="ECO:0000256" key="13">
    <source>
        <dbReference type="RuleBase" id="RU368118"/>
    </source>
</evidence>
<keyword evidence="5 13" id="KW-0679">Respiratory chain</keyword>
<evidence type="ECO:0000256" key="8">
    <source>
        <dbReference type="ARBA" id="ARBA00022982"/>
    </source>
</evidence>
<comment type="caution">
    <text evidence="13">Lacks conserved residue(s) required for the propagation of feature annotation.</text>
</comment>
<proteinExistence type="inferred from homology"/>